<reference evidence="3 4" key="1">
    <citation type="submission" date="2018-05" db="EMBL/GenBank/DDBJ databases">
        <title>Leucothrix arctica sp. nov., isolated from Arctic seawater.</title>
        <authorList>
            <person name="Choi A."/>
            <person name="Baek K."/>
        </authorList>
    </citation>
    <scope>NUCLEOTIDE SEQUENCE [LARGE SCALE GENOMIC DNA]</scope>
    <source>
        <strain evidence="3 4">JCM 18388</strain>
    </source>
</reference>
<dbReference type="OrthoDB" id="9809126at2"/>
<dbReference type="RefSeq" id="WP_109837499.1">
    <property type="nucleotide sequence ID" value="NZ_QGKM01000023.1"/>
</dbReference>
<evidence type="ECO:0000313" key="4">
    <source>
        <dbReference type="Proteomes" id="UP000245539"/>
    </source>
</evidence>
<dbReference type="EMBL" id="QGKM01000023">
    <property type="protein sequence ID" value="PWQ97683.1"/>
    <property type="molecule type" value="Genomic_DNA"/>
</dbReference>
<keyword evidence="4" id="KW-1185">Reference proteome</keyword>
<name>A0A317CJR9_9GAMM</name>
<evidence type="ECO:0000256" key="1">
    <source>
        <dbReference type="SAM" id="MobiDB-lite"/>
    </source>
</evidence>
<evidence type="ECO:0000259" key="2">
    <source>
        <dbReference type="Pfam" id="PF02486"/>
    </source>
</evidence>
<feature type="region of interest" description="Disordered" evidence="1">
    <location>
        <begin position="1"/>
        <end position="24"/>
    </location>
</feature>
<dbReference type="AlphaFoldDB" id="A0A317CJR9"/>
<gene>
    <name evidence="3" type="ORF">DKW60_09915</name>
</gene>
<accession>A0A317CJR9</accession>
<dbReference type="InterPro" id="IPR003491">
    <property type="entry name" value="REP-like_C"/>
</dbReference>
<proteinExistence type="predicted"/>
<comment type="caution">
    <text evidence="3">The sequence shown here is derived from an EMBL/GenBank/DDBJ whole genome shotgun (WGS) entry which is preliminary data.</text>
</comment>
<organism evidence="3 4">
    <name type="scientific">Leucothrix pacifica</name>
    <dbReference type="NCBI Taxonomy" id="1247513"/>
    <lineage>
        <taxon>Bacteria</taxon>
        <taxon>Pseudomonadati</taxon>
        <taxon>Pseudomonadota</taxon>
        <taxon>Gammaproteobacteria</taxon>
        <taxon>Thiotrichales</taxon>
        <taxon>Thiotrichaceae</taxon>
        <taxon>Leucothrix</taxon>
    </lineage>
</organism>
<dbReference type="Proteomes" id="UP000245539">
    <property type="component" value="Unassembled WGS sequence"/>
</dbReference>
<protein>
    <recommendedName>
        <fullName evidence="2">Replication initiation protein-like C-terminal domain-containing protein</fullName>
    </recommendedName>
</protein>
<evidence type="ECO:0000313" key="3">
    <source>
        <dbReference type="EMBL" id="PWQ97683.1"/>
    </source>
</evidence>
<dbReference type="Pfam" id="PF02486">
    <property type="entry name" value="Rep_trans"/>
    <property type="match status" value="1"/>
</dbReference>
<feature type="domain" description="Replication initiation protein-like C-terminal" evidence="2">
    <location>
        <begin position="193"/>
        <end position="395"/>
    </location>
</feature>
<sequence length="425" mass="47956">MMNLPKGHIEKARKHRNQAKELQAEREALQSLKSNNVGGMVVGDMLQGVDFKGAQSATYPPYCNTGGYGLPTKKQAKNGLQVTKIDWLRATCTDLESFISTMSDVDSKGGILDQANVIVRWTEKGLHGYDQSAKLLLQRDNDNLTIGHIAMAEAGRNKGGMIELTGVGCKWLQLQYPDLWLELYSLFIEFEWRFSRIDIALDLDGEYCLEHGYTVPSLYGEAINNGLFKSDKLRNPNMKQTSSIAGDWSTLLVGGVTPESYDPIEHCPAGLTAYIGSRKGSADFFRIYEKGKELLGAEAEPESMDRAWVRVEHEMSRKGTGREIPLDVMLRPDEYFALDRSGVRQLMHEYRASLSLERVQQVQLSNFQREKSLSIAKKVYWAKHSYGRLLKTLQDEGLELQQIIDWLTRSDGLKEFIFDVQEVAA</sequence>